<evidence type="ECO:0000256" key="5">
    <source>
        <dbReference type="ARBA" id="ARBA00023273"/>
    </source>
</evidence>
<evidence type="ECO:0000256" key="1">
    <source>
        <dbReference type="ARBA" id="ARBA00004120"/>
    </source>
</evidence>
<dbReference type="Pfam" id="PF07162">
    <property type="entry name" value="B9-C2"/>
    <property type="match status" value="1"/>
</dbReference>
<evidence type="ECO:0000313" key="10">
    <source>
        <dbReference type="Proteomes" id="UP001431209"/>
    </source>
</evidence>
<feature type="region of interest" description="Disordered" evidence="8">
    <location>
        <begin position="195"/>
        <end position="214"/>
    </location>
</feature>
<comment type="similarity">
    <text evidence="6">Belongs to the B9D family.</text>
</comment>
<reference evidence="9 10" key="1">
    <citation type="submission" date="2024-03" db="EMBL/GenBank/DDBJ databases">
        <title>The Acrasis kona genome and developmental transcriptomes reveal deep origins of eukaryotic multicellular pathways.</title>
        <authorList>
            <person name="Sheikh S."/>
            <person name="Fu C.-J."/>
            <person name="Brown M.W."/>
            <person name="Baldauf S.L."/>
        </authorList>
    </citation>
    <scope>NUCLEOTIDE SEQUENCE [LARGE SCALE GENOMIC DNA]</scope>
    <source>
        <strain evidence="9 10">ATCC MYA-3509</strain>
    </source>
</reference>
<comment type="caution">
    <text evidence="9">The sequence shown here is derived from an EMBL/GenBank/DDBJ whole genome shotgun (WGS) entry which is preliminary data.</text>
</comment>
<protein>
    <recommendedName>
        <fullName evidence="7">B9 domain-containing protein 1</fullName>
    </recommendedName>
</protein>
<dbReference type="AlphaFoldDB" id="A0AAW2YWT1"/>
<evidence type="ECO:0000256" key="8">
    <source>
        <dbReference type="SAM" id="MobiDB-lite"/>
    </source>
</evidence>
<gene>
    <name evidence="9" type="ORF">AKO1_012806</name>
</gene>
<sequence length="214" mass="23814">MSGTNCFVLIVNGNLSHAEFPGAKNLACSYQFVYGSDWEVVRVTGEGANMETGLTQLSERGAGTRAIYLWNFPLEITFRSTNPYGWPKLCVNVCEGNAKTTIKGYGWCHVPVNPGRHSNTIRLFKPRNSSIIQGILSSITGKTPEFINPTSICEGEGREVTRVQSEGTVRVVFDVMIKDMTKFGFEPVNTKHHQSILHEDEDVPDEIETSKRLN</sequence>
<evidence type="ECO:0000256" key="3">
    <source>
        <dbReference type="ARBA" id="ARBA00022794"/>
    </source>
</evidence>
<organism evidence="9 10">
    <name type="scientific">Acrasis kona</name>
    <dbReference type="NCBI Taxonomy" id="1008807"/>
    <lineage>
        <taxon>Eukaryota</taxon>
        <taxon>Discoba</taxon>
        <taxon>Heterolobosea</taxon>
        <taxon>Tetramitia</taxon>
        <taxon>Eutetramitia</taxon>
        <taxon>Acrasidae</taxon>
        <taxon>Acrasis</taxon>
    </lineage>
</organism>
<evidence type="ECO:0000256" key="4">
    <source>
        <dbReference type="ARBA" id="ARBA00023212"/>
    </source>
</evidence>
<dbReference type="Proteomes" id="UP001431209">
    <property type="component" value="Unassembled WGS sequence"/>
</dbReference>
<dbReference type="EMBL" id="JAOPGA020000741">
    <property type="protein sequence ID" value="KAL0481268.1"/>
    <property type="molecule type" value="Genomic_DNA"/>
</dbReference>
<proteinExistence type="inferred from homology"/>
<evidence type="ECO:0000256" key="6">
    <source>
        <dbReference type="ARBA" id="ARBA00038411"/>
    </source>
</evidence>
<comment type="subcellular location">
    <subcellularLocation>
        <location evidence="1">Cytoplasm</location>
        <location evidence="1">Cytoskeleton</location>
        <location evidence="1">Cilium basal body</location>
    </subcellularLocation>
</comment>
<dbReference type="GO" id="GO:0036038">
    <property type="term" value="C:MKS complex"/>
    <property type="evidence" value="ECO:0007669"/>
    <property type="project" value="TreeGrafter"/>
</dbReference>
<dbReference type="GO" id="GO:0060271">
    <property type="term" value="P:cilium assembly"/>
    <property type="evidence" value="ECO:0007669"/>
    <property type="project" value="TreeGrafter"/>
</dbReference>
<keyword evidence="2" id="KW-0963">Cytoplasm</keyword>
<keyword evidence="5" id="KW-0966">Cell projection</keyword>
<dbReference type="PROSITE" id="PS51381">
    <property type="entry name" value="C2_B9"/>
    <property type="match status" value="1"/>
</dbReference>
<evidence type="ECO:0000256" key="2">
    <source>
        <dbReference type="ARBA" id="ARBA00022490"/>
    </source>
</evidence>
<accession>A0AAW2YWT1</accession>
<evidence type="ECO:0000256" key="7">
    <source>
        <dbReference type="ARBA" id="ARBA00039274"/>
    </source>
</evidence>
<dbReference type="PANTHER" id="PTHR12968">
    <property type="entry name" value="B9 DOMAIN-CONTAINING"/>
    <property type="match status" value="1"/>
</dbReference>
<evidence type="ECO:0000313" key="9">
    <source>
        <dbReference type="EMBL" id="KAL0481268.1"/>
    </source>
</evidence>
<dbReference type="PANTHER" id="PTHR12968:SF1">
    <property type="entry name" value="B9 DOMAIN-CONTAINING PROTEIN 1"/>
    <property type="match status" value="1"/>
</dbReference>
<dbReference type="InterPro" id="IPR010796">
    <property type="entry name" value="C2_B9-type_dom"/>
</dbReference>
<keyword evidence="10" id="KW-1185">Reference proteome</keyword>
<keyword evidence="4" id="KW-0206">Cytoskeleton</keyword>
<name>A0AAW2YWT1_9EUKA</name>
<keyword evidence="3" id="KW-0970">Cilium biogenesis/degradation</keyword>